<dbReference type="PANTHER" id="PTHR45947:SF13">
    <property type="entry name" value="TRANSFERASE"/>
    <property type="match status" value="1"/>
</dbReference>
<name>A0A1G2MDL6_9BACT</name>
<comment type="caution">
    <text evidence="2">The sequence shown here is derived from an EMBL/GenBank/DDBJ whole genome shotgun (WGS) entry which is preliminary data.</text>
</comment>
<dbReference type="EMBL" id="MHRJ01000052">
    <property type="protein sequence ID" value="OHA21101.1"/>
    <property type="molecule type" value="Genomic_DNA"/>
</dbReference>
<evidence type="ECO:0000313" key="2">
    <source>
        <dbReference type="EMBL" id="OHA21101.1"/>
    </source>
</evidence>
<dbReference type="AlphaFoldDB" id="A0A1G2MDL6"/>
<dbReference type="InterPro" id="IPR050194">
    <property type="entry name" value="Glycosyltransferase_grp1"/>
</dbReference>
<dbReference type="Pfam" id="PF00534">
    <property type="entry name" value="Glycos_transf_1"/>
    <property type="match status" value="1"/>
</dbReference>
<evidence type="ECO:0000313" key="3">
    <source>
        <dbReference type="Proteomes" id="UP000176493"/>
    </source>
</evidence>
<dbReference type="Proteomes" id="UP000176493">
    <property type="component" value="Unassembled WGS sequence"/>
</dbReference>
<feature type="domain" description="Glycosyl transferase family 1" evidence="1">
    <location>
        <begin position="181"/>
        <end position="351"/>
    </location>
</feature>
<protein>
    <recommendedName>
        <fullName evidence="1">Glycosyl transferase family 1 domain-containing protein</fullName>
    </recommendedName>
</protein>
<evidence type="ECO:0000259" key="1">
    <source>
        <dbReference type="Pfam" id="PF00534"/>
    </source>
</evidence>
<proteinExistence type="predicted"/>
<gene>
    <name evidence="2" type="ORF">A2W52_01670</name>
</gene>
<reference evidence="2 3" key="1">
    <citation type="journal article" date="2016" name="Nat. Commun.">
        <title>Thousands of microbial genomes shed light on interconnected biogeochemical processes in an aquifer system.</title>
        <authorList>
            <person name="Anantharaman K."/>
            <person name="Brown C.T."/>
            <person name="Hug L.A."/>
            <person name="Sharon I."/>
            <person name="Castelle C.J."/>
            <person name="Probst A.J."/>
            <person name="Thomas B.C."/>
            <person name="Singh A."/>
            <person name="Wilkins M.J."/>
            <person name="Karaoz U."/>
            <person name="Brodie E.L."/>
            <person name="Williams K.H."/>
            <person name="Hubbard S.S."/>
            <person name="Banfield J.F."/>
        </authorList>
    </citation>
    <scope>NUCLEOTIDE SEQUENCE [LARGE SCALE GENOMIC DNA]</scope>
</reference>
<accession>A0A1G2MDL6</accession>
<dbReference type="PANTHER" id="PTHR45947">
    <property type="entry name" value="SULFOQUINOVOSYL TRANSFERASE SQD2"/>
    <property type="match status" value="1"/>
</dbReference>
<dbReference type="GO" id="GO:0016757">
    <property type="term" value="F:glycosyltransferase activity"/>
    <property type="evidence" value="ECO:0007669"/>
    <property type="project" value="InterPro"/>
</dbReference>
<sequence length="373" mass="41696">MKDNKLFYIANARLPTEKAHGMQIMKSCEALARAGLNVELLVPRRKNPMQGNPYEYYSVEKDFTITMLPALDTVRFGKLGFLLELFSFLAAARLYTLGKHGVIYTRETAAGLFFPAFALETHIFPASMNAFRRAVFRRAGAHFVLTSFIKRELMRIGVPEERIAIAPDAVDLSLFGVPFSRESARKTLRLPSDKKIALYAGSFFLYDWKGVDVFLEAAKAFGDEFSFVLVGGNAQEVREAQNAWGGSNTLFLGYQPPKSIPAYLKAADILVIPNKKGSTASEHYTSPLKLFEYMASERPIVASRLPSLEEVVNERDVAFFEPNSAKDLARALRLVMGDTALAESLAQSARRKVEAYTWDTRMKNISDALRAPH</sequence>
<dbReference type="SUPFAM" id="SSF53756">
    <property type="entry name" value="UDP-Glycosyltransferase/glycogen phosphorylase"/>
    <property type="match status" value="1"/>
</dbReference>
<dbReference type="InterPro" id="IPR001296">
    <property type="entry name" value="Glyco_trans_1"/>
</dbReference>
<organism evidence="2 3">
    <name type="scientific">Candidatus Taylorbacteria bacterium RIFCSPHIGHO2_02_49_25</name>
    <dbReference type="NCBI Taxonomy" id="1802305"/>
    <lineage>
        <taxon>Bacteria</taxon>
        <taxon>Candidatus Tayloriibacteriota</taxon>
    </lineage>
</organism>
<dbReference type="Gene3D" id="3.40.50.2000">
    <property type="entry name" value="Glycogen Phosphorylase B"/>
    <property type="match status" value="2"/>
</dbReference>